<dbReference type="InterPro" id="IPR044781">
    <property type="entry name" value="At5g10690-like"/>
</dbReference>
<protein>
    <recommendedName>
        <fullName evidence="1">peptidyl-tRNA hydrolase</fullName>
        <ecNumber evidence="1">3.1.1.29</ecNumber>
    </recommendedName>
</protein>
<dbReference type="PROSITE" id="PS51375">
    <property type="entry name" value="PPR"/>
    <property type="match status" value="3"/>
</dbReference>
<evidence type="ECO:0000259" key="7">
    <source>
        <dbReference type="PROSITE" id="PS51371"/>
    </source>
</evidence>
<dbReference type="InterPro" id="IPR046342">
    <property type="entry name" value="CBS_dom_sf"/>
</dbReference>
<dbReference type="Gene3D" id="1.25.40.10">
    <property type="entry name" value="Tetratricopeptide repeat domain"/>
    <property type="match status" value="3"/>
</dbReference>
<evidence type="ECO:0000256" key="3">
    <source>
        <dbReference type="ARBA" id="ARBA00022801"/>
    </source>
</evidence>
<dbReference type="SUPFAM" id="SSF102462">
    <property type="entry name" value="Peptidyl-tRNA hydrolase II"/>
    <property type="match status" value="1"/>
</dbReference>
<organism evidence="8 9">
    <name type="scientific">Arabidopsis thaliana</name>
    <name type="common">Mouse-ear cress</name>
    <dbReference type="NCBI Taxonomy" id="3702"/>
    <lineage>
        <taxon>Eukaryota</taxon>
        <taxon>Viridiplantae</taxon>
        <taxon>Streptophyta</taxon>
        <taxon>Embryophyta</taxon>
        <taxon>Tracheophyta</taxon>
        <taxon>Spermatophyta</taxon>
        <taxon>Magnoliopsida</taxon>
        <taxon>eudicotyledons</taxon>
        <taxon>Gunneridae</taxon>
        <taxon>Pentapetalae</taxon>
        <taxon>rosids</taxon>
        <taxon>malvids</taxon>
        <taxon>Brassicales</taxon>
        <taxon>Brassicaceae</taxon>
        <taxon>Camelineae</taxon>
        <taxon>Arabidopsis</taxon>
    </lineage>
</organism>
<evidence type="ECO:0000256" key="2">
    <source>
        <dbReference type="ARBA" id="ARBA00022737"/>
    </source>
</evidence>
<dbReference type="Pfam" id="PF01535">
    <property type="entry name" value="PPR"/>
    <property type="match status" value="1"/>
</dbReference>
<keyword evidence="3" id="KW-0378">Hydrolase</keyword>
<dbReference type="NCBIfam" id="TIGR00756">
    <property type="entry name" value="PPR"/>
    <property type="match status" value="4"/>
</dbReference>
<dbReference type="GO" id="GO:0004045">
    <property type="term" value="F:peptidyl-tRNA hydrolase activity"/>
    <property type="evidence" value="ECO:0007669"/>
    <property type="project" value="UniProtKB-EC"/>
</dbReference>
<dbReference type="CDD" id="cd02429">
    <property type="entry name" value="PTH2_like"/>
    <property type="match status" value="1"/>
</dbReference>
<dbReference type="AlphaFoldDB" id="A0A7G2FBQ3"/>
<feature type="domain" description="CBS" evidence="7">
    <location>
        <begin position="642"/>
        <end position="707"/>
    </location>
</feature>
<dbReference type="EC" id="3.1.1.29" evidence="1"/>
<evidence type="ECO:0000256" key="1">
    <source>
        <dbReference type="ARBA" id="ARBA00013260"/>
    </source>
</evidence>
<dbReference type="PANTHER" id="PTHR47581:SF2">
    <property type="entry name" value="OS09G0431600 PROTEIN"/>
    <property type="match status" value="1"/>
</dbReference>
<evidence type="ECO:0000256" key="4">
    <source>
        <dbReference type="ARBA" id="ARBA00048707"/>
    </source>
</evidence>
<dbReference type="InterPro" id="IPR023476">
    <property type="entry name" value="Pep_tRNA_hydro_II_dom_sf"/>
</dbReference>
<evidence type="ECO:0000256" key="6">
    <source>
        <dbReference type="PROSITE-ProRule" id="PRU00708"/>
    </source>
</evidence>
<name>A0A7G2FBQ3_ARATH</name>
<dbReference type="InterPro" id="IPR000644">
    <property type="entry name" value="CBS_dom"/>
</dbReference>
<evidence type="ECO:0000256" key="5">
    <source>
        <dbReference type="PROSITE-ProRule" id="PRU00703"/>
    </source>
</evidence>
<accession>A0A7G2FBQ3</accession>
<comment type="catalytic activity">
    <reaction evidence="4">
        <text>an N-acyl-L-alpha-aminoacyl-tRNA + H2O = an N-acyl-L-amino acid + a tRNA + H(+)</text>
        <dbReference type="Rhea" id="RHEA:54448"/>
        <dbReference type="Rhea" id="RHEA-COMP:10123"/>
        <dbReference type="Rhea" id="RHEA-COMP:13883"/>
        <dbReference type="ChEBI" id="CHEBI:15377"/>
        <dbReference type="ChEBI" id="CHEBI:15378"/>
        <dbReference type="ChEBI" id="CHEBI:59874"/>
        <dbReference type="ChEBI" id="CHEBI:78442"/>
        <dbReference type="ChEBI" id="CHEBI:138191"/>
        <dbReference type="EC" id="3.1.1.29"/>
    </reaction>
</comment>
<dbReference type="InterPro" id="IPR011990">
    <property type="entry name" value="TPR-like_helical_dom_sf"/>
</dbReference>
<dbReference type="EMBL" id="LR881470">
    <property type="protein sequence ID" value="CAD5331346.1"/>
    <property type="molecule type" value="Genomic_DNA"/>
</dbReference>
<dbReference type="PROSITE" id="PS51371">
    <property type="entry name" value="CBS"/>
    <property type="match status" value="1"/>
</dbReference>
<evidence type="ECO:0000313" key="9">
    <source>
        <dbReference type="Proteomes" id="UP000516314"/>
    </source>
</evidence>
<evidence type="ECO:0000313" key="8">
    <source>
        <dbReference type="EMBL" id="CAD5331346.1"/>
    </source>
</evidence>
<dbReference type="Pfam" id="PF13041">
    <property type="entry name" value="PPR_2"/>
    <property type="match status" value="2"/>
</dbReference>
<dbReference type="InterPro" id="IPR002885">
    <property type="entry name" value="PPR_rpt"/>
</dbReference>
<feature type="repeat" description="PPR" evidence="6">
    <location>
        <begin position="352"/>
        <end position="382"/>
    </location>
</feature>
<dbReference type="Gene3D" id="3.40.1490.10">
    <property type="entry name" value="Bit1"/>
    <property type="match status" value="1"/>
</dbReference>
<proteinExistence type="predicted"/>
<reference evidence="8 9" key="1">
    <citation type="submission" date="2020-09" db="EMBL/GenBank/DDBJ databases">
        <authorList>
            <person name="Ashkenazy H."/>
        </authorList>
    </citation>
    <scope>NUCLEOTIDE SEQUENCE [LARGE SCALE GENOMIC DNA]</scope>
    <source>
        <strain evidence="9">cv. Cdm-0</strain>
    </source>
</reference>
<feature type="repeat" description="PPR" evidence="6">
    <location>
        <begin position="317"/>
        <end position="351"/>
    </location>
</feature>
<dbReference type="SUPFAM" id="SSF54631">
    <property type="entry name" value="CBS-domain pair"/>
    <property type="match status" value="1"/>
</dbReference>
<dbReference type="Proteomes" id="UP000516314">
    <property type="component" value="Chromosome 5"/>
</dbReference>
<dbReference type="Pfam" id="PF01981">
    <property type="entry name" value="PTH2"/>
    <property type="match status" value="1"/>
</dbReference>
<dbReference type="InterPro" id="IPR002833">
    <property type="entry name" value="PTH2"/>
</dbReference>
<feature type="repeat" description="PPR" evidence="6">
    <location>
        <begin position="204"/>
        <end position="238"/>
    </location>
</feature>
<dbReference type="PANTHER" id="PTHR47581">
    <property type="entry name" value="OS09G0431600 PROTEIN"/>
    <property type="match status" value="1"/>
</dbReference>
<keyword evidence="5" id="KW-0129">CBS domain</keyword>
<sequence>MSQQTGEIDAVVDASSAEKPDDVVVQYVVLRRDLIDSWPLGSVVTQGCHASVAAIWSFKDDPVTLQYCDPQHIDSMHKVTLEVKGETQMMNLSEKLKLGGISHKLWMEQPENIPTCIATKPYPKSQVSSFFKKLKLCKFSPTLSISISSSLKVKLEAHQWRMGSFWRINLKPLTSRIVLLTRRRQLGQIVEEVEAAKKRYGRLNTIVMNSVLEACVHCGNIDLALRMFHEMAEPGGIGVDSISYATILKGLGKARRIDEAFQMLETIEYGTAAGNPKLSSSLIYGLLDALINAGDLRRANGLLARYDILLLDHGTPSVLIYNLLMKGYVNSESPQAAINLLDEMLRLRLEPDRLTYNTLIHACIKCGDLDAAMKFFNDMKEKAEEYYDDFLQPDVVTYTTLVKGFGDAKDLLSLQEIFLEMKLCENVFIDRTAFTAVVDAMLKCGSTSGALCVFGEILKRSGANEVLRPKPHLYLSMMRAFAVQGDYGMVRNLYLRLWPDSSGSISKAVQQEADNLLMEAALNDGQLDEALGILLSIVRRWKTIPWTTSGGMAAVRLETLLGFSKSILRPHLLSKVIPSEPIESIMIRFEATRPLLGTLQLKNVAMRFFKEQVVPIVDDRGSCIGLLHREDCNNLDAPLVSMMRSPPTCVSTTTSIGRVVDLVLEKKLKMVIVVHCGNFSGSGYSSKAVGAFTRAQLYRLFESEQKLL</sequence>
<keyword evidence="2" id="KW-0677">Repeat</keyword>
<gene>
    <name evidence="8" type="ORF">AT9943_LOCUS18824</name>
</gene>